<evidence type="ECO:0000259" key="1">
    <source>
        <dbReference type="PROSITE" id="PS50181"/>
    </source>
</evidence>
<dbReference type="PROSITE" id="PS50181">
    <property type="entry name" value="FBOX"/>
    <property type="match status" value="1"/>
</dbReference>
<evidence type="ECO:0000313" key="2">
    <source>
        <dbReference type="EMBL" id="PIC31702.1"/>
    </source>
</evidence>
<accession>A0A2G5TWP6</accession>
<dbReference type="PANTHER" id="PTHR21503">
    <property type="entry name" value="F-BOX-CONTAINING HYPOTHETICAL PROTEIN C.ELEGANS"/>
    <property type="match status" value="1"/>
</dbReference>
<dbReference type="InterPro" id="IPR012885">
    <property type="entry name" value="F-box_Sdz-33"/>
</dbReference>
<dbReference type="PANTHER" id="PTHR21503:SF8">
    <property type="entry name" value="F-BOX ASSOCIATED DOMAIN-CONTAINING PROTEIN-RELATED"/>
    <property type="match status" value="1"/>
</dbReference>
<evidence type="ECO:0000313" key="3">
    <source>
        <dbReference type="Proteomes" id="UP000230233"/>
    </source>
</evidence>
<reference evidence="3" key="1">
    <citation type="submission" date="2017-10" db="EMBL/GenBank/DDBJ databases">
        <title>Rapid genome shrinkage in a self-fertile nematode reveals novel sperm competition proteins.</title>
        <authorList>
            <person name="Yin D."/>
            <person name="Schwarz E.M."/>
            <person name="Thomas C.G."/>
            <person name="Felde R.L."/>
            <person name="Korf I.F."/>
            <person name="Cutter A.D."/>
            <person name="Schartner C.M."/>
            <person name="Ralston E.J."/>
            <person name="Meyer B.J."/>
            <person name="Haag E.S."/>
        </authorList>
    </citation>
    <scope>NUCLEOTIDE SEQUENCE [LARGE SCALE GENOMIC DNA]</scope>
    <source>
        <strain evidence="3">JU1422</strain>
    </source>
</reference>
<dbReference type="Pfam" id="PF00646">
    <property type="entry name" value="F-box"/>
    <property type="match status" value="1"/>
</dbReference>
<organism evidence="2 3">
    <name type="scientific">Caenorhabditis nigoni</name>
    <dbReference type="NCBI Taxonomy" id="1611254"/>
    <lineage>
        <taxon>Eukaryota</taxon>
        <taxon>Metazoa</taxon>
        <taxon>Ecdysozoa</taxon>
        <taxon>Nematoda</taxon>
        <taxon>Chromadorea</taxon>
        <taxon>Rhabditida</taxon>
        <taxon>Rhabditina</taxon>
        <taxon>Rhabditomorpha</taxon>
        <taxon>Rhabditoidea</taxon>
        <taxon>Rhabditidae</taxon>
        <taxon>Peloderinae</taxon>
        <taxon>Caenorhabditis</taxon>
    </lineage>
</organism>
<sequence length="537" mass="62414">MNFHYFLWQLTSAVQAQISKREKRFPLLKLPRVVLLECIENMDVFEIILFSLLSKRAKSIAKRICWYILDIHLTSEGDPQIWLKLPTHPGLDFVIDYNKQYESFAYPGFQSSLKGPSAVHYLVLHDNGNCIEDMKQMVEHICEVFRSPISDIRIFDESLIEWIIKFQPTIGHLWIRDGIISSVNTLDRIFKYLKVTEHFGLQSTPIDKQFQIAEPIPARSIFVRNSFWLTLPSILNGTNSHILVYDSKLTSKDINTILKEWQKGSKLRHLEFLEIEFVQDHTSHSELLDGLKWTESDGNDGRPTTVILFSLLSKRTKSFAKLIRWNLLDIHMTSEGDPQIWFKLPNAPGLDWVIDYNKQEEASVYPVFQSSLKGPSAVHYLVLHNNGNCIDDMKKMVEHICEVFRSPISDIREESLIEWIIKFQPIIRRVWICKDVISSVKTLDRMFKSLKVTEVFGLGPILTDEAFQVTEPIPSRCISFWKSYWLTLPSILNGSNSHIFLYDSNLTAKDINTLLMEWQMGAKLQNLEFLKIEYVAR</sequence>
<gene>
    <name evidence="2" type="primary">Cnig_chr_IV.g12310</name>
    <name evidence="2" type="ORF">B9Z55_012310</name>
</gene>
<dbReference type="EMBL" id="PDUG01000004">
    <property type="protein sequence ID" value="PIC31702.1"/>
    <property type="molecule type" value="Genomic_DNA"/>
</dbReference>
<dbReference type="AlphaFoldDB" id="A0A2G5TWP6"/>
<dbReference type="InterPro" id="IPR001810">
    <property type="entry name" value="F-box_dom"/>
</dbReference>
<comment type="caution">
    <text evidence="2">The sequence shown here is derived from an EMBL/GenBank/DDBJ whole genome shotgun (WGS) entry which is preliminary data.</text>
</comment>
<dbReference type="Pfam" id="PF07735">
    <property type="entry name" value="FBA_2"/>
    <property type="match status" value="2"/>
</dbReference>
<proteinExistence type="predicted"/>
<keyword evidence="3" id="KW-1185">Reference proteome</keyword>
<feature type="domain" description="F-box" evidence="1">
    <location>
        <begin position="24"/>
        <end position="85"/>
    </location>
</feature>
<name>A0A2G5TWP6_9PELO</name>
<dbReference type="Proteomes" id="UP000230233">
    <property type="component" value="Chromosome IV"/>
</dbReference>
<protein>
    <recommendedName>
        <fullName evidence="1">F-box domain-containing protein</fullName>
    </recommendedName>
</protein>